<dbReference type="Proteomes" id="UP000886998">
    <property type="component" value="Unassembled WGS sequence"/>
</dbReference>
<keyword evidence="2" id="KW-1185">Reference proteome</keyword>
<dbReference type="EMBL" id="BMAV01019938">
    <property type="protein sequence ID" value="GFY73237.1"/>
    <property type="molecule type" value="Genomic_DNA"/>
</dbReference>
<name>A0A8X7CR01_9ARAC</name>
<dbReference type="OrthoDB" id="6435261at2759"/>
<proteinExistence type="predicted"/>
<dbReference type="AlphaFoldDB" id="A0A8X7CR01"/>
<protein>
    <submittedName>
        <fullName evidence="1">Uncharacterized protein</fullName>
    </submittedName>
</protein>
<evidence type="ECO:0000313" key="1">
    <source>
        <dbReference type="EMBL" id="GFY73237.1"/>
    </source>
</evidence>
<gene>
    <name evidence="1" type="ORF">TNIN_398991</name>
</gene>
<accession>A0A8X7CR01</accession>
<reference evidence="1" key="1">
    <citation type="submission" date="2020-08" db="EMBL/GenBank/DDBJ databases">
        <title>Multicomponent nature underlies the extraordinary mechanical properties of spider dragline silk.</title>
        <authorList>
            <person name="Kono N."/>
            <person name="Nakamura H."/>
            <person name="Mori M."/>
            <person name="Yoshida Y."/>
            <person name="Ohtoshi R."/>
            <person name="Malay A.D."/>
            <person name="Moran D.A.P."/>
            <person name="Tomita M."/>
            <person name="Numata K."/>
            <person name="Arakawa K."/>
        </authorList>
    </citation>
    <scope>NUCLEOTIDE SEQUENCE</scope>
</reference>
<sequence length="104" mass="12059">MDLGSMWFQQDGARHTPRYNDLLKNKFDERDLKKWTIDWPPFVGLTPQIFFLRLQSLVYANKPTTLKTRPKLNPNAAVLAEILAESWGKGSQRIDRCKRARGGK</sequence>
<comment type="caution">
    <text evidence="1">The sequence shown here is derived from an EMBL/GenBank/DDBJ whole genome shotgun (WGS) entry which is preliminary data.</text>
</comment>
<organism evidence="1 2">
    <name type="scientific">Trichonephila inaurata madagascariensis</name>
    <dbReference type="NCBI Taxonomy" id="2747483"/>
    <lineage>
        <taxon>Eukaryota</taxon>
        <taxon>Metazoa</taxon>
        <taxon>Ecdysozoa</taxon>
        <taxon>Arthropoda</taxon>
        <taxon>Chelicerata</taxon>
        <taxon>Arachnida</taxon>
        <taxon>Araneae</taxon>
        <taxon>Araneomorphae</taxon>
        <taxon>Entelegynae</taxon>
        <taxon>Araneoidea</taxon>
        <taxon>Nephilidae</taxon>
        <taxon>Trichonephila</taxon>
        <taxon>Trichonephila inaurata</taxon>
    </lineage>
</organism>
<evidence type="ECO:0000313" key="2">
    <source>
        <dbReference type="Proteomes" id="UP000886998"/>
    </source>
</evidence>